<dbReference type="InterPro" id="IPR011991">
    <property type="entry name" value="ArsR-like_HTH"/>
</dbReference>
<protein>
    <submittedName>
        <fullName evidence="3">Metalloregulator ArsR/SmtB family transcription factor</fullName>
    </submittedName>
</protein>
<keyword evidence="4" id="KW-1185">Reference proteome</keyword>
<evidence type="ECO:0000313" key="4">
    <source>
        <dbReference type="Proteomes" id="UP001370299"/>
    </source>
</evidence>
<evidence type="ECO:0000259" key="2">
    <source>
        <dbReference type="PROSITE" id="PS50987"/>
    </source>
</evidence>
<name>A0ABU8YA52_9MICO</name>
<reference evidence="3 4" key="1">
    <citation type="submission" date="2024-03" db="EMBL/GenBank/DDBJ databases">
        <title>Whole genomes of four grape xylem sap localized bacterial endophytes.</title>
        <authorList>
            <person name="Kumar G."/>
            <person name="Savka M.A."/>
        </authorList>
    </citation>
    <scope>NUCLEOTIDE SEQUENCE [LARGE SCALE GENOMIC DNA]</scope>
    <source>
        <strain evidence="3 4">RIT_GXS8</strain>
    </source>
</reference>
<dbReference type="EMBL" id="JBBLYY010000047">
    <property type="protein sequence ID" value="MEK0171713.1"/>
    <property type="molecule type" value="Genomic_DNA"/>
</dbReference>
<evidence type="ECO:0000256" key="1">
    <source>
        <dbReference type="SAM" id="MobiDB-lite"/>
    </source>
</evidence>
<dbReference type="PRINTS" id="PR00778">
    <property type="entry name" value="HTHARSR"/>
</dbReference>
<accession>A0ABU8YA52</accession>
<dbReference type="RefSeq" id="WP_123310789.1">
    <property type="nucleotide sequence ID" value="NZ_JBBKAP010000018.1"/>
</dbReference>
<sequence length="132" mass="14599">MELDHTDVILSALADPIRRRIVERLGKGEATVSDLSEPFDVSAPAISRHLGVLERAGLITRERHGTWRTCRLRPEAVDELGVWLGRLRPDWDRRFDRLEALLAAQRTPAPVGGPSTAPPASSAFTVDPQEQS</sequence>
<organism evidence="3 4">
    <name type="scientific">Curtobacterium citreum</name>
    <dbReference type="NCBI Taxonomy" id="2036"/>
    <lineage>
        <taxon>Bacteria</taxon>
        <taxon>Bacillati</taxon>
        <taxon>Actinomycetota</taxon>
        <taxon>Actinomycetes</taxon>
        <taxon>Micrococcales</taxon>
        <taxon>Microbacteriaceae</taxon>
        <taxon>Curtobacterium</taxon>
    </lineage>
</organism>
<comment type="caution">
    <text evidence="3">The sequence shown here is derived from an EMBL/GenBank/DDBJ whole genome shotgun (WGS) entry which is preliminary data.</text>
</comment>
<dbReference type="InterPro" id="IPR036390">
    <property type="entry name" value="WH_DNA-bd_sf"/>
</dbReference>
<dbReference type="CDD" id="cd00090">
    <property type="entry name" value="HTH_ARSR"/>
    <property type="match status" value="1"/>
</dbReference>
<feature type="compositionally biased region" description="Polar residues" evidence="1">
    <location>
        <begin position="118"/>
        <end position="132"/>
    </location>
</feature>
<dbReference type="PROSITE" id="PS50987">
    <property type="entry name" value="HTH_ARSR_2"/>
    <property type="match status" value="1"/>
</dbReference>
<dbReference type="Proteomes" id="UP001370299">
    <property type="component" value="Unassembled WGS sequence"/>
</dbReference>
<dbReference type="Pfam" id="PF12840">
    <property type="entry name" value="HTH_20"/>
    <property type="match status" value="1"/>
</dbReference>
<dbReference type="PANTHER" id="PTHR38600">
    <property type="entry name" value="TRANSCRIPTIONAL REGULATORY PROTEIN"/>
    <property type="match status" value="1"/>
</dbReference>
<dbReference type="InterPro" id="IPR036388">
    <property type="entry name" value="WH-like_DNA-bd_sf"/>
</dbReference>
<dbReference type="SMART" id="SM00418">
    <property type="entry name" value="HTH_ARSR"/>
    <property type="match status" value="1"/>
</dbReference>
<gene>
    <name evidence="3" type="ORF">WMN62_09545</name>
</gene>
<dbReference type="InterPro" id="IPR001845">
    <property type="entry name" value="HTH_ArsR_DNA-bd_dom"/>
</dbReference>
<dbReference type="PANTHER" id="PTHR38600:SF2">
    <property type="entry name" value="SLL0088 PROTEIN"/>
    <property type="match status" value="1"/>
</dbReference>
<evidence type="ECO:0000313" key="3">
    <source>
        <dbReference type="EMBL" id="MEK0171713.1"/>
    </source>
</evidence>
<dbReference type="NCBIfam" id="NF033788">
    <property type="entry name" value="HTH_metalloreg"/>
    <property type="match status" value="1"/>
</dbReference>
<feature type="domain" description="HTH arsR-type" evidence="2">
    <location>
        <begin position="1"/>
        <end position="92"/>
    </location>
</feature>
<feature type="region of interest" description="Disordered" evidence="1">
    <location>
        <begin position="105"/>
        <end position="132"/>
    </location>
</feature>
<dbReference type="Gene3D" id="1.10.10.10">
    <property type="entry name" value="Winged helix-like DNA-binding domain superfamily/Winged helix DNA-binding domain"/>
    <property type="match status" value="1"/>
</dbReference>
<proteinExistence type="predicted"/>
<dbReference type="SUPFAM" id="SSF46785">
    <property type="entry name" value="Winged helix' DNA-binding domain"/>
    <property type="match status" value="1"/>
</dbReference>